<evidence type="ECO:0000313" key="12">
    <source>
        <dbReference type="Proteomes" id="UP000815325"/>
    </source>
</evidence>
<feature type="compositionally biased region" description="Low complexity" evidence="9">
    <location>
        <begin position="555"/>
        <end position="567"/>
    </location>
</feature>
<feature type="region of interest" description="Disordered" evidence="9">
    <location>
        <begin position="171"/>
        <end position="201"/>
    </location>
</feature>
<keyword evidence="2 8" id="KW-0863">Zinc-finger</keyword>
<keyword evidence="5" id="KW-0804">Transcription</keyword>
<dbReference type="Proteomes" id="UP000815325">
    <property type="component" value="Unassembled WGS sequence"/>
</dbReference>
<dbReference type="EMBL" id="MU069445">
    <property type="protein sequence ID" value="KAF5843274.1"/>
    <property type="molecule type" value="Genomic_DNA"/>
</dbReference>
<dbReference type="SUPFAM" id="SSF57716">
    <property type="entry name" value="Glucocorticoid receptor-like (DNA-binding domain)"/>
    <property type="match status" value="1"/>
</dbReference>
<evidence type="ECO:0000256" key="1">
    <source>
        <dbReference type="ARBA" id="ARBA00022723"/>
    </source>
</evidence>
<keyword evidence="1" id="KW-0479">Metal-binding</keyword>
<evidence type="ECO:0000256" key="8">
    <source>
        <dbReference type="PROSITE-ProRule" id="PRU00094"/>
    </source>
</evidence>
<comment type="similarity">
    <text evidence="6">Belongs to the type IV zinc-finger family. Class B subfamily.</text>
</comment>
<feature type="region of interest" description="Disordered" evidence="9">
    <location>
        <begin position="105"/>
        <end position="131"/>
    </location>
</feature>
<dbReference type="Gene3D" id="3.30.50.10">
    <property type="entry name" value="Erythroid Transcription Factor GATA-1, subunit A"/>
    <property type="match status" value="1"/>
</dbReference>
<protein>
    <recommendedName>
        <fullName evidence="10">GATA-type domain-containing protein</fullName>
    </recommendedName>
</protein>
<feature type="region of interest" description="Disordered" evidence="9">
    <location>
        <begin position="466"/>
        <end position="567"/>
    </location>
</feature>
<name>A0ABQ7H8U2_DUNSA</name>
<comment type="caution">
    <text evidence="11">The sequence shown here is derived from an EMBL/GenBank/DDBJ whole genome shotgun (WGS) entry which is preliminary data.</text>
</comment>
<comment type="function">
    <text evidence="7">Transcriptional regulator that specifically binds 5'-GATA-3' or 5'-GAT-3' motifs within gene promoters.</text>
</comment>
<dbReference type="InterPro" id="IPR013088">
    <property type="entry name" value="Znf_NHR/GATA"/>
</dbReference>
<evidence type="ECO:0000256" key="6">
    <source>
        <dbReference type="ARBA" id="ARBA00024019"/>
    </source>
</evidence>
<evidence type="ECO:0000256" key="7">
    <source>
        <dbReference type="ARBA" id="ARBA00037539"/>
    </source>
</evidence>
<evidence type="ECO:0000256" key="2">
    <source>
        <dbReference type="ARBA" id="ARBA00022771"/>
    </source>
</evidence>
<organism evidence="11 12">
    <name type="scientific">Dunaliella salina</name>
    <name type="common">Green alga</name>
    <name type="synonym">Protococcus salinus</name>
    <dbReference type="NCBI Taxonomy" id="3046"/>
    <lineage>
        <taxon>Eukaryota</taxon>
        <taxon>Viridiplantae</taxon>
        <taxon>Chlorophyta</taxon>
        <taxon>core chlorophytes</taxon>
        <taxon>Chlorophyceae</taxon>
        <taxon>CS clade</taxon>
        <taxon>Chlamydomonadales</taxon>
        <taxon>Dunaliellaceae</taxon>
        <taxon>Dunaliella</taxon>
    </lineage>
</organism>
<evidence type="ECO:0000313" key="11">
    <source>
        <dbReference type="EMBL" id="KAF5843274.1"/>
    </source>
</evidence>
<dbReference type="PANTHER" id="PTHR47172">
    <property type="entry name" value="OS01G0976800 PROTEIN"/>
    <property type="match status" value="1"/>
</dbReference>
<reference evidence="11" key="1">
    <citation type="submission" date="2017-08" db="EMBL/GenBank/DDBJ databases">
        <authorList>
            <person name="Polle J.E."/>
            <person name="Barry K."/>
            <person name="Cushman J."/>
            <person name="Schmutz J."/>
            <person name="Tran D."/>
            <person name="Hathwaick L.T."/>
            <person name="Yim W.C."/>
            <person name="Jenkins J."/>
            <person name="Mckie-Krisberg Z.M."/>
            <person name="Prochnik S."/>
            <person name="Lindquist E."/>
            <person name="Dockter R.B."/>
            <person name="Adam C."/>
            <person name="Molina H."/>
            <person name="Bunkerborg J."/>
            <person name="Jin E."/>
            <person name="Buchheim M."/>
            <person name="Magnuson J."/>
        </authorList>
    </citation>
    <scope>NUCLEOTIDE SEQUENCE</scope>
    <source>
        <strain evidence="11">CCAP 19/18</strain>
    </source>
</reference>
<feature type="region of interest" description="Disordered" evidence="9">
    <location>
        <begin position="1"/>
        <end position="28"/>
    </location>
</feature>
<feature type="domain" description="GATA-type" evidence="10">
    <location>
        <begin position="573"/>
        <end position="608"/>
    </location>
</feature>
<evidence type="ECO:0000256" key="4">
    <source>
        <dbReference type="ARBA" id="ARBA00023015"/>
    </source>
</evidence>
<evidence type="ECO:0000259" key="10">
    <source>
        <dbReference type="PROSITE" id="PS50114"/>
    </source>
</evidence>
<keyword evidence="3" id="KW-0862">Zinc</keyword>
<accession>A0ABQ7H8U2</accession>
<dbReference type="PROSITE" id="PS50114">
    <property type="entry name" value="GATA_ZN_FINGER_2"/>
    <property type="match status" value="1"/>
</dbReference>
<dbReference type="SMART" id="SM00401">
    <property type="entry name" value="ZnF_GATA"/>
    <property type="match status" value="1"/>
</dbReference>
<dbReference type="CDD" id="cd00202">
    <property type="entry name" value="ZnF_GATA"/>
    <property type="match status" value="1"/>
</dbReference>
<keyword evidence="12" id="KW-1185">Reference proteome</keyword>
<proteinExistence type="inferred from homology"/>
<evidence type="ECO:0000256" key="9">
    <source>
        <dbReference type="SAM" id="MobiDB-lite"/>
    </source>
</evidence>
<evidence type="ECO:0000256" key="3">
    <source>
        <dbReference type="ARBA" id="ARBA00022833"/>
    </source>
</evidence>
<dbReference type="InterPro" id="IPR000679">
    <property type="entry name" value="Znf_GATA"/>
</dbReference>
<gene>
    <name evidence="11" type="ORF">DUNSADRAFT_76</name>
</gene>
<dbReference type="PANTHER" id="PTHR47172:SF24">
    <property type="entry name" value="GATA ZINC FINGER DOMAIN-CONTAINING PROTEIN 14-RELATED"/>
    <property type="match status" value="1"/>
</dbReference>
<evidence type="ECO:0000256" key="5">
    <source>
        <dbReference type="ARBA" id="ARBA00023163"/>
    </source>
</evidence>
<sequence length="615" mass="63511">MIPPSEAAGPALSHYPELSSSSNSESSMCTAFELGRTHSKGASQVSAPPTVTHLTVKVEEPQPTRSSVPKDMGYVAIGAQVQKQQQQQEKVLPMPVAGAGFAHPTPTHTNPPSSWPPEAMAQPAPSAPHVGTRPAPLTIDAGSLAARLAMDAGSPKHESSTAVAIPCVPAPSMERSMEPTPVEGGGRISPDFSSCEKPAVEQQQQLLLQPTKVPASQVAAAADAVSAAQGTNNTRHTKRTPVPSVRLQRMLEGDAPVPPKRQQQPKKKQQGGSSASGVVGGFATLGSKRGADEPHEHALLLQHQNGGGSSSFGGVDARRTKPRLQLGSSKACGGGGGSSTASVAAAGAGFALNQGMFAWPDEQEEVMSGGSQHPDALDVGRGSGGPSFLCEEPFFVGPEGGPTGLMPMGLTSAGDLPVSALNAPSAAAMWAPSGFGTQGEDTGIDLQLPTDLLEVAAELAAAADKEGEGHGIHGSSAIRSTNQRQHLHSMMVSSSTHARLQGLGNRPRPVPHCNTARVVAPQPPQQPQRCLTPEDYDGHIDSENGLPQVPPPRLPAGQPRGAPRPPARVLVPHPTGGCCTACKVNATPVWRTGPHGPKTLCNACGVRYTKVVRRK</sequence>
<keyword evidence="4" id="KW-0805">Transcription regulation</keyword>
<feature type="region of interest" description="Disordered" evidence="9">
    <location>
        <begin position="224"/>
        <end position="290"/>
    </location>
</feature>
<dbReference type="Pfam" id="PF00320">
    <property type="entry name" value="GATA"/>
    <property type="match status" value="1"/>
</dbReference>